<dbReference type="GO" id="GO:0009007">
    <property type="term" value="F:site-specific DNA-methyltransferase (adenine-specific) activity"/>
    <property type="evidence" value="ECO:0007669"/>
    <property type="project" value="UniProtKB-EC"/>
</dbReference>
<evidence type="ECO:0000259" key="2">
    <source>
        <dbReference type="Pfam" id="PF02384"/>
    </source>
</evidence>
<evidence type="ECO:0000313" key="4">
    <source>
        <dbReference type="Proteomes" id="UP000237319"/>
    </source>
</evidence>
<dbReference type="Proteomes" id="UP000237319">
    <property type="component" value="Unassembled WGS sequence"/>
</dbReference>
<dbReference type="PANTHER" id="PTHR42998">
    <property type="entry name" value="TYPE I RESTRICTION ENZYME HINDVIIP M PROTEIN-RELATED"/>
    <property type="match status" value="1"/>
</dbReference>
<dbReference type="InterPro" id="IPR052916">
    <property type="entry name" value="Type-I_RE_MTase_Subunit"/>
</dbReference>
<dbReference type="GO" id="GO:0008170">
    <property type="term" value="F:N-methyltransferase activity"/>
    <property type="evidence" value="ECO:0007669"/>
    <property type="project" value="InterPro"/>
</dbReference>
<keyword evidence="1" id="KW-0680">Restriction system</keyword>
<dbReference type="RefSeq" id="WP_103977888.1">
    <property type="nucleotide sequence ID" value="NZ_PGLV01000004.1"/>
</dbReference>
<dbReference type="CDD" id="cd02440">
    <property type="entry name" value="AdoMet_MTases"/>
    <property type="match status" value="1"/>
</dbReference>
<keyword evidence="4" id="KW-1185">Reference proteome</keyword>
<dbReference type="GO" id="GO:0032259">
    <property type="term" value="P:methylation"/>
    <property type="evidence" value="ECO:0007669"/>
    <property type="project" value="UniProtKB-KW"/>
</dbReference>
<dbReference type="GO" id="GO:0009307">
    <property type="term" value="P:DNA restriction-modification system"/>
    <property type="evidence" value="ECO:0007669"/>
    <property type="project" value="UniProtKB-KW"/>
</dbReference>
<dbReference type="GO" id="GO:0003677">
    <property type="term" value="F:DNA binding"/>
    <property type="evidence" value="ECO:0007669"/>
    <property type="project" value="InterPro"/>
</dbReference>
<dbReference type="PANTHER" id="PTHR42998:SF1">
    <property type="entry name" value="TYPE I RESTRICTION ENZYME HINDI METHYLASE SUBUNIT"/>
    <property type="match status" value="1"/>
</dbReference>
<dbReference type="AlphaFoldDB" id="A0A2S5CUU7"/>
<dbReference type="PROSITE" id="PS00092">
    <property type="entry name" value="N6_MTASE"/>
    <property type="match status" value="1"/>
</dbReference>
<comment type="caution">
    <text evidence="3">The sequence shown here is derived from an EMBL/GenBank/DDBJ whole genome shotgun (WGS) entry which is preliminary data.</text>
</comment>
<proteinExistence type="predicted"/>
<keyword evidence="3" id="KW-0489">Methyltransferase</keyword>
<evidence type="ECO:0000256" key="1">
    <source>
        <dbReference type="ARBA" id="ARBA00022747"/>
    </source>
</evidence>
<organism evidence="3 4">
    <name type="scientific">Lysinibacillus sphaericus</name>
    <name type="common">Bacillus sphaericus</name>
    <dbReference type="NCBI Taxonomy" id="1421"/>
    <lineage>
        <taxon>Bacteria</taxon>
        <taxon>Bacillati</taxon>
        <taxon>Bacillota</taxon>
        <taxon>Bacilli</taxon>
        <taxon>Bacillales</taxon>
        <taxon>Bacillaceae</taxon>
        <taxon>Lysinibacillus</taxon>
    </lineage>
</organism>
<dbReference type="EC" id="2.1.1.72" evidence="3"/>
<feature type="domain" description="DNA methylase adenine-specific" evidence="2">
    <location>
        <begin position="256"/>
        <end position="494"/>
    </location>
</feature>
<dbReference type="Gene3D" id="3.40.50.150">
    <property type="entry name" value="Vaccinia Virus protein VP39"/>
    <property type="match status" value="1"/>
</dbReference>
<dbReference type="EMBL" id="PGLV01000004">
    <property type="protein sequence ID" value="POZ54502.1"/>
    <property type="molecule type" value="Genomic_DNA"/>
</dbReference>
<keyword evidence="3" id="KW-0808">Transferase</keyword>
<dbReference type="InterPro" id="IPR003356">
    <property type="entry name" value="DNA_methylase_A-5"/>
</dbReference>
<protein>
    <submittedName>
        <fullName evidence="3">Putative type I restriction enzymeP M protein</fullName>
        <ecNumber evidence="3">2.1.1.72</ecNumber>
    </submittedName>
</protein>
<gene>
    <name evidence="3" type="ORF">LYSIN_03837</name>
</gene>
<name>A0A2S5CUU7_LYSSH</name>
<dbReference type="InterPro" id="IPR029063">
    <property type="entry name" value="SAM-dependent_MTases_sf"/>
</dbReference>
<accession>A0A2S5CUU7</accession>
<dbReference type="SUPFAM" id="SSF53335">
    <property type="entry name" value="S-adenosyl-L-methionine-dependent methyltransferases"/>
    <property type="match status" value="1"/>
</dbReference>
<dbReference type="InterPro" id="IPR002052">
    <property type="entry name" value="DNA_methylase_N6_adenine_CS"/>
</dbReference>
<sequence length="519" mass="60315">MYKNNEEKLLWFLERMEETYNYSKQFIEERIEKIDYPGFFGVKLNTLEGVPFIHIFIQEKNDSKIIDYINISGILGIHIITDGTVESTKIYSKKSKNASLDFIPDLESYKKKFSNNQFNFKQELLSEKVENIFFDIHSYIRDIDGLHMDEALDELCKMLFCKMLDEFMIQNGGPCKFHKDIYCTVEELAITIRRMYENINKLEFLKLENTSIFSSEIKLSSVAINKIVEILQGYNLQDSDIDIKGRAFQKVLSPTIRAGMGQYFTPLQIIDLSINIISPKSNELVLDPFCGSGNFISRSFDYIKLFEDIESKNIYGIEKSDRMMRISLTDLILRRKDTIQLNYNDSLLDFRNYEKIKSNMFDVILTNPPFGSILGEDAFTQLGKFDLAKGYKSVPLEIIGIERSIQFLRPGGRMAIVLPDGILTNKRMETVRKWIEHHMKIRSIISLPTETFSPFGANIKTSLLILRKWNVNEDKNEDYKVCMCQLNNIGYDAAGRIRKDNEIEEVQNSVLDFLNKEGW</sequence>
<dbReference type="Pfam" id="PF02384">
    <property type="entry name" value="N6_Mtase"/>
    <property type="match status" value="1"/>
</dbReference>
<reference evidence="3 4" key="1">
    <citation type="submission" date="2017-11" db="EMBL/GenBank/DDBJ databases">
        <title>Genome sequence of Lysinibacillus sphaericus, a lignin-degrading bacteria isolated from municipal solid waste soil.</title>
        <authorList>
            <person name="Persinoti G.F."/>
            <person name="Paixao D.A."/>
            <person name="Bugg T.D."/>
            <person name="Squina F.M."/>
        </authorList>
    </citation>
    <scope>NUCLEOTIDE SEQUENCE [LARGE SCALE GENOMIC DNA]</scope>
    <source>
        <strain evidence="3 4">A1</strain>
    </source>
</reference>
<dbReference type="REBASE" id="269458">
    <property type="entry name" value="M.LspA1BORF3837P"/>
</dbReference>
<evidence type="ECO:0000313" key="3">
    <source>
        <dbReference type="EMBL" id="POZ54502.1"/>
    </source>
</evidence>
<dbReference type="PRINTS" id="PR00507">
    <property type="entry name" value="N12N6MTFRASE"/>
</dbReference>